<organism evidence="1 2">
    <name type="scientific">Aphanocapsa feldmannii 277cI</name>
    <dbReference type="NCBI Taxonomy" id="2507554"/>
    <lineage>
        <taxon>Bacteria</taxon>
        <taxon>Bacillati</taxon>
        <taxon>Cyanobacteriota</taxon>
        <taxon>Cyanophyceae</taxon>
        <taxon>Oscillatoriophycideae</taxon>
        <taxon>Chroococcales</taxon>
        <taxon>Microcystaceae</taxon>
        <taxon>Aphanocapsa</taxon>
    </lineage>
</organism>
<name>A0A524RUW1_9CHRO</name>
<dbReference type="EMBL" id="SRMN01000023">
    <property type="protein sequence ID" value="TGH26267.1"/>
    <property type="molecule type" value="Genomic_DNA"/>
</dbReference>
<accession>A0A524RUW1</accession>
<sequence length="73" mass="7836">MALVNGLITLVVLLIAPLGLATVISLTALIVLSTIVCDWTGDRLLLYLAGDQWNQHGRRAGKGNGRRSRLPEA</sequence>
<comment type="caution">
    <text evidence="1">The sequence shown here is derived from an EMBL/GenBank/DDBJ whole genome shotgun (WGS) entry which is preliminary data.</text>
</comment>
<evidence type="ECO:0000313" key="2">
    <source>
        <dbReference type="Proteomes" id="UP000315454"/>
    </source>
</evidence>
<evidence type="ECO:0000313" key="1">
    <source>
        <dbReference type="EMBL" id="TGH26267.1"/>
    </source>
</evidence>
<protein>
    <submittedName>
        <fullName evidence="1">Uncharacterized protein</fullName>
    </submittedName>
</protein>
<proteinExistence type="predicted"/>
<reference evidence="1 2" key="1">
    <citation type="journal article" date="2019" name="mSystems">
        <title>Life at home and on the roam: Genomic adaptions reflect the dual lifestyle of an intracellular, facultative symbiont.</title>
        <authorList>
            <person name="Burgsdorf I."/>
        </authorList>
    </citation>
    <scope>NUCLEOTIDE SEQUENCE [LARGE SCALE GENOMIC DNA]</scope>
    <source>
        <strain evidence="1">277cI</strain>
    </source>
</reference>
<dbReference type="AlphaFoldDB" id="A0A524RUW1"/>
<dbReference type="Proteomes" id="UP000315454">
    <property type="component" value="Unassembled WGS sequence"/>
</dbReference>
<dbReference type="NCBIfam" id="NF040558">
    <property type="entry name" value="CAS_Csx18"/>
    <property type="match status" value="1"/>
</dbReference>
<gene>
    <name evidence="1" type="ORF">ERJ68_02190</name>
</gene>